<keyword evidence="5" id="KW-1185">Reference proteome</keyword>
<sequence>MLPSVAVAMLLPAMVLAQPVNLDASAAAGTDGSAGHCSAPGGCWSNGSGNGHEAPTTPTAGSLVQEYPSGWNLQGDAANPAVTLTANGGKGGKGGDAASSVATEWQNGGAGADGSSGGALSVEFQPGASATTSGPTSTLRLTANGGDGGGGGMPANYGKSGQGGRGGDGGTIVLKANGSIVNAAPYSGTQLAPAAVVLVANGGNGASGDNYSAKTSEDTAHGPDGGAGGTGGNITFSAFDDSGRPSITSNGAGVIASTVGGNGSYGAEANTTAGDGRHAKGGAGGAGGRGGIVLINTGNATLSVRGVQGHSTGETYVIDPRSPDVQAALSFTSGAVIAQSFGGDGGEGGDADGNADPANGGAGGAAGAGGSVSVYTAGTLTSQDYGTAGIVAQSVGGSGGNGNTAGSIYKAKAGNGGLGGDGGTVTVAADDYAGNTGPSALISTLGDDANAIMAQSIGGGGGNGGSVSVSGSLTTLFSVAVGGDGEAGGKGSTVRVSLGSVDPQTGAVTSGASISTKGARSAGVLAQSVGGGGGSGGSASALTAGGVLSLAIGGTGGSGGTAGTAADSWQQVQVDNYGSIWTDGEHSAGILAQAIGGGGGNGGAAHSLDIGAQITNAVAIGGDGGSGGTAGNVSVNHHGQVVTEQGDSYGVLAQSIGGGGGNGGASFAETLNAFNSPDFPSVNMKTAVGGKGVSGGDAGNVTVDSDGVVLTRGAGSIGLFGQSIGGGGGNGGDSTAIGVATFNSTVDLSVAVGGSGGAGGLGGAVNLTNDAGSVMTFGTGAIGMFGQSIGGGGGNGGSSSIDTASFLSENEGVTTTVAIGGNGGSGNLGGDVTVNNLNWGSVTTNGDGAIGLGAQSIGGSGGIGGASAAGGSGGNIVVNVSLGGDGGSGNHGGKVTVQNDGSILTFGGKADGVFAQSVGGSGGSTIDKSTSGGGTDPEVRAADYLAGGLGIGSNVIDKGNGLYDIVKDEIIGDKAIDALRDAFTNYVTNNPEPGEAGADQESSWTVTVDVGATISGQGGSGGDGGLVTVNNTGVIETHGPNAAGIFAQSVGGSGGSASAAKAENNPQGLASTNIPLSGSVAIGGGGGSSGKGGDIDVTSNGVITTYGDAANAISAQSIGGGGGSGGMTLGDPTRIQVFNVSLGGSGGANGVGGHVTVNTGAQSSLDTSGVSSHGVVAQSIGGGGGTATLMRSQNSTLGGTYQSAVDWSPVVTTTVGGSDTHSDCGGTGAAAVSCGNGGQVDVAVSSIRTRGAGSHAVVAQSIGGGGGMLVGAVAQDTAQAPLFGTGAMVGDGQTVNVTVNAGTMVSTQGDGSYGVIAQSIGGGGLLATRPSSGTGGIAAFQQNGSLSGNGGEVNVNVGGGALVTTSGTGSHGIFAQSVGGGGGLAMDADSVLMGTAGGSGISYPIYVNVDGKVQTTGTNAAAVFINPDGQYGSNNEAVLTVGANGVLSSAGDLGTVVFRGLANTDTSNKIHNYGTIEATQAGGNAVYSYGGATLNLDNYGWIIGNVKLGWGTFSILENGGWTPGDYSYAAQFVNNVEIDMYGSHLLEGDLVNNNLLYSNVDFAAGTGGVAHVTGTATMNPGSRIMIEPKTLTATPFTVLKADGALQLNAVPTVVGRNAGQFTFGLDVQDNSIAVTPQANIAATAQRFSASPATVNLAQHLDAGFTRNVGSEMAQHYATLAKVQDGDELTSVLGQLGNEGVQAASISHLTRSHDFVGRMSSCPQFGENGAGSSEGSCTWGRIIGNESRRDPSSSSNGYKTEDYTVQFGSQMRLRDDWFLGGSVSADRTRARDSAGSASVKGRGFTVGAVLKRQFGDWMVSGAVDAGIADYDAERRIRLPEFDRTAEGSFKGRHVGVHARVARQIPFDTWYLKPYLDLHATRMRTDGYEETGAGALNLRVSKASDTLLAASPMLEIGHRMRLGNGLQLHTYASAGMTAYNDSSWGADAQLIGAVAEAGTFRTVSSAPSTRAKLNLGANLITRRNFDLRLEYSGEFASGYRSHNGSLKLNYMY</sequence>
<feature type="region of interest" description="Disordered" evidence="1">
    <location>
        <begin position="209"/>
        <end position="229"/>
    </location>
</feature>
<feature type="signal peptide" evidence="2">
    <location>
        <begin position="1"/>
        <end position="17"/>
    </location>
</feature>
<keyword evidence="2" id="KW-0732">Signal</keyword>
<proteinExistence type="predicted"/>
<evidence type="ECO:0000313" key="4">
    <source>
        <dbReference type="EMBL" id="TSH90348.1"/>
    </source>
</evidence>
<gene>
    <name evidence="4" type="ORF">FOZ76_21220</name>
</gene>
<evidence type="ECO:0000313" key="5">
    <source>
        <dbReference type="Proteomes" id="UP000318405"/>
    </source>
</evidence>
<dbReference type="SMART" id="SM00869">
    <property type="entry name" value="Autotransporter"/>
    <property type="match status" value="1"/>
</dbReference>
<protein>
    <submittedName>
        <fullName evidence="4">Autotransporter outer membrane beta-barrel domain-containing protein</fullName>
    </submittedName>
</protein>
<dbReference type="RefSeq" id="WP_143950264.1">
    <property type="nucleotide sequence ID" value="NZ_BAABMB010000003.1"/>
</dbReference>
<feature type="domain" description="Autotransporter" evidence="3">
    <location>
        <begin position="1730"/>
        <end position="2010"/>
    </location>
</feature>
<feature type="compositionally biased region" description="Gly residues" evidence="1">
    <location>
        <begin position="108"/>
        <end position="117"/>
    </location>
</feature>
<evidence type="ECO:0000256" key="1">
    <source>
        <dbReference type="SAM" id="MobiDB-lite"/>
    </source>
</evidence>
<dbReference type="InterPro" id="IPR036709">
    <property type="entry name" value="Autotransporte_beta_dom_sf"/>
</dbReference>
<dbReference type="SUPFAM" id="SSF103515">
    <property type="entry name" value="Autotransporter"/>
    <property type="match status" value="1"/>
</dbReference>
<feature type="region of interest" description="Disordered" evidence="1">
    <location>
        <begin position="105"/>
        <end position="164"/>
    </location>
</feature>
<dbReference type="PROSITE" id="PS51208">
    <property type="entry name" value="AUTOTRANSPORTER"/>
    <property type="match status" value="1"/>
</dbReference>
<accession>A0A556ABT9</accession>
<reference evidence="4 5" key="1">
    <citation type="submission" date="2019-07" db="EMBL/GenBank/DDBJ databases">
        <title>Qingshengfaniella alkalisoli gen. nov., sp. nov., isolated from saline soil.</title>
        <authorList>
            <person name="Xu L."/>
            <person name="Huang X.-X."/>
            <person name="Sun J.-Q."/>
        </authorList>
    </citation>
    <scope>NUCLEOTIDE SEQUENCE [LARGE SCALE GENOMIC DNA]</scope>
    <source>
        <strain evidence="4 5">DSM 27279</strain>
    </source>
</reference>
<evidence type="ECO:0000256" key="2">
    <source>
        <dbReference type="SAM" id="SignalP"/>
    </source>
</evidence>
<dbReference type="EMBL" id="VLTJ01000039">
    <property type="protein sequence ID" value="TSH90348.1"/>
    <property type="molecule type" value="Genomic_DNA"/>
</dbReference>
<dbReference type="Proteomes" id="UP000318405">
    <property type="component" value="Unassembled WGS sequence"/>
</dbReference>
<feature type="chain" id="PRO_5022191063" evidence="2">
    <location>
        <begin position="18"/>
        <end position="2010"/>
    </location>
</feature>
<feature type="region of interest" description="Disordered" evidence="1">
    <location>
        <begin position="1740"/>
        <end position="1759"/>
    </location>
</feature>
<comment type="caution">
    <text evidence="4">The sequence shown here is derived from an EMBL/GenBank/DDBJ whole genome shotgun (WGS) entry which is preliminary data.</text>
</comment>
<dbReference type="OrthoDB" id="8644697at2"/>
<organism evidence="4 5">
    <name type="scientific">Verticiella sediminum</name>
    <dbReference type="NCBI Taxonomy" id="1247510"/>
    <lineage>
        <taxon>Bacteria</taxon>
        <taxon>Pseudomonadati</taxon>
        <taxon>Pseudomonadota</taxon>
        <taxon>Betaproteobacteria</taxon>
        <taxon>Burkholderiales</taxon>
        <taxon>Alcaligenaceae</taxon>
        <taxon>Verticiella</taxon>
    </lineage>
</organism>
<name>A0A556ABT9_9BURK</name>
<evidence type="ECO:0000259" key="3">
    <source>
        <dbReference type="PROSITE" id="PS51208"/>
    </source>
</evidence>
<feature type="compositionally biased region" description="Low complexity" evidence="1">
    <location>
        <begin position="118"/>
        <end position="138"/>
    </location>
</feature>
<dbReference type="InterPro" id="IPR005546">
    <property type="entry name" value="Autotransporte_beta"/>
</dbReference>